<name>A0ACB9QT21_9MYRT</name>
<dbReference type="EMBL" id="CM042884">
    <property type="protein sequence ID" value="KAI4369116.1"/>
    <property type="molecule type" value="Genomic_DNA"/>
</dbReference>
<reference evidence="2" key="1">
    <citation type="journal article" date="2023" name="Front. Plant Sci.">
        <title>Chromosomal-level genome assembly of Melastoma candidum provides insights into trichome evolution.</title>
        <authorList>
            <person name="Zhong Y."/>
            <person name="Wu W."/>
            <person name="Sun C."/>
            <person name="Zou P."/>
            <person name="Liu Y."/>
            <person name="Dai S."/>
            <person name="Zhou R."/>
        </authorList>
    </citation>
    <scope>NUCLEOTIDE SEQUENCE [LARGE SCALE GENOMIC DNA]</scope>
</reference>
<evidence type="ECO:0000313" key="1">
    <source>
        <dbReference type="EMBL" id="KAI4369116.1"/>
    </source>
</evidence>
<organism evidence="1 2">
    <name type="scientific">Melastoma candidum</name>
    <dbReference type="NCBI Taxonomy" id="119954"/>
    <lineage>
        <taxon>Eukaryota</taxon>
        <taxon>Viridiplantae</taxon>
        <taxon>Streptophyta</taxon>
        <taxon>Embryophyta</taxon>
        <taxon>Tracheophyta</taxon>
        <taxon>Spermatophyta</taxon>
        <taxon>Magnoliopsida</taxon>
        <taxon>eudicotyledons</taxon>
        <taxon>Gunneridae</taxon>
        <taxon>Pentapetalae</taxon>
        <taxon>rosids</taxon>
        <taxon>malvids</taxon>
        <taxon>Myrtales</taxon>
        <taxon>Melastomataceae</taxon>
        <taxon>Melastomatoideae</taxon>
        <taxon>Melastomateae</taxon>
        <taxon>Melastoma</taxon>
    </lineage>
</organism>
<accession>A0ACB9QT21</accession>
<evidence type="ECO:0000313" key="2">
    <source>
        <dbReference type="Proteomes" id="UP001057402"/>
    </source>
</evidence>
<dbReference type="Proteomes" id="UP001057402">
    <property type="component" value="Chromosome 5"/>
</dbReference>
<protein>
    <submittedName>
        <fullName evidence="1">Uncharacterized protein</fullName>
    </submittedName>
</protein>
<gene>
    <name evidence="1" type="ORF">MLD38_017601</name>
</gene>
<keyword evidence="2" id="KW-1185">Reference proteome</keyword>
<comment type="caution">
    <text evidence="1">The sequence shown here is derived from an EMBL/GenBank/DDBJ whole genome shotgun (WGS) entry which is preliminary data.</text>
</comment>
<proteinExistence type="predicted"/>
<sequence>MLSSNPISIGNCRNVTGILRTPALKSNSHPLQCRALELCLNVALNRLPRRVHGAVRGRLLWELLGRGYPSVSNALVAAFKRAHAHQRRGSVENQANSAVSKIELDQLVVSILDDPSVSRVMKEAGFSSSQVKNNVERTANSEKNSPETNSPNIKNEDIEHVIGNLTGVRRKSLVVIGESLGSVEGIVHKVMQRIERGEVPRNLRGLRSLDVSLASFEYLTTDEITWKLKEIKNHAKGGLILYVGGLDKWISRLKEKLSIRHLATEIGRLIHENCEDDYEHRANIWLIGLATIQQYQELRNCNGDPSLDALWGLQALNIDRRESEHGTDRSIKSKMAE</sequence>